<keyword evidence="1" id="KW-0732">Signal</keyword>
<proteinExistence type="predicted"/>
<evidence type="ECO:0000313" key="2">
    <source>
        <dbReference type="EMBL" id="KIH63704.1"/>
    </source>
</evidence>
<reference evidence="2 3" key="1">
    <citation type="submission" date="2013-12" db="EMBL/GenBank/DDBJ databases">
        <title>Draft genome of the parsitic nematode Ancylostoma duodenale.</title>
        <authorList>
            <person name="Mitreva M."/>
        </authorList>
    </citation>
    <scope>NUCLEOTIDE SEQUENCE [LARGE SCALE GENOMIC DNA]</scope>
    <source>
        <strain evidence="2 3">Zhejiang</strain>
    </source>
</reference>
<dbReference type="AlphaFoldDB" id="A0A0C2GXA5"/>
<name>A0A0C2GXA5_9BILA</name>
<sequence>MKGPLFFLLCILADGPTMKQRIAATSSAMEDVVATRITSMTSVAVEGRAGEGIWVAQLNLKPFSRQLDRTN</sequence>
<dbReference type="EMBL" id="KN728486">
    <property type="protein sequence ID" value="KIH63704.1"/>
    <property type="molecule type" value="Genomic_DNA"/>
</dbReference>
<feature type="signal peptide" evidence="1">
    <location>
        <begin position="1"/>
        <end position="19"/>
    </location>
</feature>
<keyword evidence="3" id="KW-1185">Reference proteome</keyword>
<evidence type="ECO:0000313" key="3">
    <source>
        <dbReference type="Proteomes" id="UP000054047"/>
    </source>
</evidence>
<gene>
    <name evidence="2" type="ORF">ANCDUO_05993</name>
</gene>
<accession>A0A0C2GXA5</accession>
<protein>
    <submittedName>
        <fullName evidence="2">Uncharacterized protein</fullName>
    </submittedName>
</protein>
<feature type="chain" id="PRO_5002166067" evidence="1">
    <location>
        <begin position="20"/>
        <end position="71"/>
    </location>
</feature>
<evidence type="ECO:0000256" key="1">
    <source>
        <dbReference type="SAM" id="SignalP"/>
    </source>
</evidence>
<dbReference type="Proteomes" id="UP000054047">
    <property type="component" value="Unassembled WGS sequence"/>
</dbReference>
<dbReference type="OrthoDB" id="5886944at2759"/>
<organism evidence="2 3">
    <name type="scientific">Ancylostoma duodenale</name>
    <dbReference type="NCBI Taxonomy" id="51022"/>
    <lineage>
        <taxon>Eukaryota</taxon>
        <taxon>Metazoa</taxon>
        <taxon>Ecdysozoa</taxon>
        <taxon>Nematoda</taxon>
        <taxon>Chromadorea</taxon>
        <taxon>Rhabditida</taxon>
        <taxon>Rhabditina</taxon>
        <taxon>Rhabditomorpha</taxon>
        <taxon>Strongyloidea</taxon>
        <taxon>Ancylostomatidae</taxon>
        <taxon>Ancylostomatinae</taxon>
        <taxon>Ancylostoma</taxon>
    </lineage>
</organism>